<dbReference type="Pfam" id="PF01026">
    <property type="entry name" value="TatD_DNase"/>
    <property type="match status" value="1"/>
</dbReference>
<reference evidence="4" key="3">
    <citation type="submission" date="2015-06" db="UniProtKB">
        <authorList>
            <consortium name="EnsemblMetazoa"/>
        </authorList>
    </citation>
    <scope>IDENTIFICATION</scope>
</reference>
<dbReference type="OMA" id="SIRQCAH"/>
<evidence type="ECO:0008006" key="6">
    <source>
        <dbReference type="Google" id="ProtNLM"/>
    </source>
</evidence>
<evidence type="ECO:0000313" key="5">
    <source>
        <dbReference type="Proteomes" id="UP000015101"/>
    </source>
</evidence>
<dbReference type="InterPro" id="IPR001130">
    <property type="entry name" value="TatD-like"/>
</dbReference>
<accession>T1FY82</accession>
<dbReference type="Gene3D" id="3.20.20.140">
    <property type="entry name" value="Metal-dependent hydrolases"/>
    <property type="match status" value="1"/>
</dbReference>
<sequence length="170" mass="19592">MGLDYSQLCFRNSKDRQKEVFSELIDIAMMNNRPMVIHSRDAEEDTIDVMYKACCQPFKIHRHCFTGTAEEAKNWLNIFPSSYIGLTPAVTNFRKYPTLRAVIKEIPLNKLLIETDAPYFVPQMMSHCNMQQSHPGMAITVAVMVAKIKQCPLDEVLQEVLKNTKNMYNI</sequence>
<dbReference type="InParanoid" id="T1FY82"/>
<dbReference type="OrthoDB" id="9980814at2759"/>
<dbReference type="RefSeq" id="XP_009020092.1">
    <property type="nucleotide sequence ID" value="XM_009021844.1"/>
</dbReference>
<proteinExistence type="inferred from homology"/>
<dbReference type="CTD" id="20213780"/>
<dbReference type="KEGG" id="hro:HELRODRAFT_65469"/>
<keyword evidence="2" id="KW-0378">Hydrolase</keyword>
<reference evidence="3 5" key="2">
    <citation type="journal article" date="2013" name="Nature">
        <title>Insights into bilaterian evolution from three spiralian genomes.</title>
        <authorList>
            <person name="Simakov O."/>
            <person name="Marletaz F."/>
            <person name="Cho S.J."/>
            <person name="Edsinger-Gonzales E."/>
            <person name="Havlak P."/>
            <person name="Hellsten U."/>
            <person name="Kuo D.H."/>
            <person name="Larsson T."/>
            <person name="Lv J."/>
            <person name="Arendt D."/>
            <person name="Savage R."/>
            <person name="Osoegawa K."/>
            <person name="de Jong P."/>
            <person name="Grimwood J."/>
            <person name="Chapman J.A."/>
            <person name="Shapiro H."/>
            <person name="Aerts A."/>
            <person name="Otillar R.P."/>
            <person name="Terry A.Y."/>
            <person name="Boore J.L."/>
            <person name="Grigoriev I.V."/>
            <person name="Lindberg D.R."/>
            <person name="Seaver E.C."/>
            <person name="Weisblat D.A."/>
            <person name="Putnam N.H."/>
            <person name="Rokhsar D.S."/>
        </authorList>
    </citation>
    <scope>NUCLEOTIDE SEQUENCE</scope>
</reference>
<name>T1FY82_HELRO</name>
<organism evidence="4 5">
    <name type="scientific">Helobdella robusta</name>
    <name type="common">Californian leech</name>
    <dbReference type="NCBI Taxonomy" id="6412"/>
    <lineage>
        <taxon>Eukaryota</taxon>
        <taxon>Metazoa</taxon>
        <taxon>Spiralia</taxon>
        <taxon>Lophotrochozoa</taxon>
        <taxon>Annelida</taxon>
        <taxon>Clitellata</taxon>
        <taxon>Hirudinea</taxon>
        <taxon>Rhynchobdellida</taxon>
        <taxon>Glossiphoniidae</taxon>
        <taxon>Helobdella</taxon>
    </lineage>
</organism>
<dbReference type="HOGENOM" id="CLU_031506_9_1_1"/>
<evidence type="ECO:0000313" key="3">
    <source>
        <dbReference type="EMBL" id="ESO02684.1"/>
    </source>
</evidence>
<dbReference type="PROSITE" id="PS01091">
    <property type="entry name" value="TATD_3"/>
    <property type="match status" value="1"/>
</dbReference>
<dbReference type="STRING" id="6412.T1FY82"/>
<dbReference type="PANTHER" id="PTHR46363:SF1">
    <property type="entry name" value="DEOXYRIBONUCLEASE TATDN2-RELATED"/>
    <property type="match status" value="1"/>
</dbReference>
<protein>
    <recommendedName>
        <fullName evidence="6">TatD related DNase</fullName>
    </recommendedName>
</protein>
<dbReference type="CDD" id="cd01310">
    <property type="entry name" value="TatD_DNAse"/>
    <property type="match status" value="1"/>
</dbReference>
<dbReference type="EMBL" id="AMQM01000987">
    <property type="status" value="NOT_ANNOTATED_CDS"/>
    <property type="molecule type" value="Genomic_DNA"/>
</dbReference>
<comment type="similarity">
    <text evidence="1">Belongs to the metallo-dependent hydrolases superfamily. TatD-type hydrolase family.</text>
</comment>
<dbReference type="EMBL" id="KB096742">
    <property type="protein sequence ID" value="ESO02684.1"/>
    <property type="molecule type" value="Genomic_DNA"/>
</dbReference>
<dbReference type="PROSITE" id="PS01090">
    <property type="entry name" value="TATD_2"/>
    <property type="match status" value="1"/>
</dbReference>
<gene>
    <name evidence="4" type="primary">20213780</name>
    <name evidence="3" type="ORF">HELRODRAFT_65469</name>
</gene>
<dbReference type="InterPro" id="IPR018228">
    <property type="entry name" value="DNase_TatD-rel_CS"/>
</dbReference>
<evidence type="ECO:0000256" key="2">
    <source>
        <dbReference type="ARBA" id="ARBA00022801"/>
    </source>
</evidence>
<evidence type="ECO:0000256" key="1">
    <source>
        <dbReference type="ARBA" id="ARBA00009275"/>
    </source>
</evidence>
<dbReference type="InterPro" id="IPR032466">
    <property type="entry name" value="Metal_Hydrolase"/>
</dbReference>
<dbReference type="SUPFAM" id="SSF51556">
    <property type="entry name" value="Metallo-dependent hydrolases"/>
    <property type="match status" value="1"/>
</dbReference>
<dbReference type="eggNOG" id="KOG3020">
    <property type="taxonomic scope" value="Eukaryota"/>
</dbReference>
<dbReference type="GeneID" id="20213780"/>
<dbReference type="Proteomes" id="UP000015101">
    <property type="component" value="Unassembled WGS sequence"/>
</dbReference>
<evidence type="ECO:0000313" key="4">
    <source>
        <dbReference type="EnsemblMetazoa" id="HelroP65469"/>
    </source>
</evidence>
<dbReference type="GO" id="GO:0016788">
    <property type="term" value="F:hydrolase activity, acting on ester bonds"/>
    <property type="evidence" value="ECO:0007669"/>
    <property type="project" value="InterPro"/>
</dbReference>
<keyword evidence="5" id="KW-1185">Reference proteome</keyword>
<dbReference type="PANTHER" id="PTHR46363">
    <property type="entry name" value="DEOXYRIBONUCLEASE TATDN2-RELATED"/>
    <property type="match status" value="1"/>
</dbReference>
<dbReference type="EnsemblMetazoa" id="HelroT65469">
    <property type="protein sequence ID" value="HelroP65469"/>
    <property type="gene ID" value="HelroG65469"/>
</dbReference>
<dbReference type="AlphaFoldDB" id="T1FY82"/>
<reference evidence="5" key="1">
    <citation type="submission" date="2012-12" db="EMBL/GenBank/DDBJ databases">
        <authorList>
            <person name="Hellsten U."/>
            <person name="Grimwood J."/>
            <person name="Chapman J.A."/>
            <person name="Shapiro H."/>
            <person name="Aerts A."/>
            <person name="Otillar R.P."/>
            <person name="Terry A.Y."/>
            <person name="Boore J.L."/>
            <person name="Simakov O."/>
            <person name="Marletaz F."/>
            <person name="Cho S.-J."/>
            <person name="Edsinger-Gonzales E."/>
            <person name="Havlak P."/>
            <person name="Kuo D.-H."/>
            <person name="Larsson T."/>
            <person name="Lv J."/>
            <person name="Arendt D."/>
            <person name="Savage R."/>
            <person name="Osoegawa K."/>
            <person name="de Jong P."/>
            <person name="Lindberg D.R."/>
            <person name="Seaver E.C."/>
            <person name="Weisblat D.A."/>
            <person name="Putnam N.H."/>
            <person name="Grigoriev I.V."/>
            <person name="Rokhsar D.S."/>
        </authorList>
    </citation>
    <scope>NUCLEOTIDE SEQUENCE</scope>
</reference>